<protein>
    <submittedName>
        <fullName evidence="2">Uncharacterized protein</fullName>
    </submittedName>
</protein>
<dbReference type="EMBL" id="JAUKTV010000008">
    <property type="protein sequence ID" value="KAK0732540.1"/>
    <property type="molecule type" value="Genomic_DNA"/>
</dbReference>
<gene>
    <name evidence="2" type="ORF">B0T21DRAFT_349541</name>
</gene>
<keyword evidence="3" id="KW-1185">Reference proteome</keyword>
<sequence length="110" mass="11524">MKASTILLSAIAALSSTGFATPVPHVTTNTKETLAQSGTTDQAVNRAIWAILAQAYENDPALADIKRSLGENVNKELEARGLSKGGIGADIILASTYLKGSLERPDEEAI</sequence>
<name>A0AA40BE21_9PEZI</name>
<feature type="signal peptide" evidence="1">
    <location>
        <begin position="1"/>
        <end position="20"/>
    </location>
</feature>
<accession>A0AA40BE21</accession>
<evidence type="ECO:0000313" key="3">
    <source>
        <dbReference type="Proteomes" id="UP001172159"/>
    </source>
</evidence>
<dbReference type="Proteomes" id="UP001172159">
    <property type="component" value="Unassembled WGS sequence"/>
</dbReference>
<proteinExistence type="predicted"/>
<comment type="caution">
    <text evidence="2">The sequence shown here is derived from an EMBL/GenBank/DDBJ whole genome shotgun (WGS) entry which is preliminary data.</text>
</comment>
<organism evidence="2 3">
    <name type="scientific">Apiosordaria backusii</name>
    <dbReference type="NCBI Taxonomy" id="314023"/>
    <lineage>
        <taxon>Eukaryota</taxon>
        <taxon>Fungi</taxon>
        <taxon>Dikarya</taxon>
        <taxon>Ascomycota</taxon>
        <taxon>Pezizomycotina</taxon>
        <taxon>Sordariomycetes</taxon>
        <taxon>Sordariomycetidae</taxon>
        <taxon>Sordariales</taxon>
        <taxon>Lasiosphaeriaceae</taxon>
        <taxon>Apiosordaria</taxon>
    </lineage>
</organism>
<feature type="chain" id="PRO_5041458652" evidence="1">
    <location>
        <begin position="21"/>
        <end position="110"/>
    </location>
</feature>
<reference evidence="2" key="1">
    <citation type="submission" date="2023-06" db="EMBL/GenBank/DDBJ databases">
        <title>Genome-scale phylogeny and comparative genomics of the fungal order Sordariales.</title>
        <authorList>
            <consortium name="Lawrence Berkeley National Laboratory"/>
            <person name="Hensen N."/>
            <person name="Bonometti L."/>
            <person name="Westerberg I."/>
            <person name="Brannstrom I.O."/>
            <person name="Guillou S."/>
            <person name="Cros-Aarteil S."/>
            <person name="Calhoun S."/>
            <person name="Haridas S."/>
            <person name="Kuo A."/>
            <person name="Mondo S."/>
            <person name="Pangilinan J."/>
            <person name="Riley R."/>
            <person name="Labutti K."/>
            <person name="Andreopoulos B."/>
            <person name="Lipzen A."/>
            <person name="Chen C."/>
            <person name="Yanf M."/>
            <person name="Daum C."/>
            <person name="Ng V."/>
            <person name="Clum A."/>
            <person name="Steindorff A."/>
            <person name="Ohm R."/>
            <person name="Martin F."/>
            <person name="Silar P."/>
            <person name="Natvig D."/>
            <person name="Lalanne C."/>
            <person name="Gautier V."/>
            <person name="Ament-Velasquez S.L."/>
            <person name="Kruys A."/>
            <person name="Hutchinson M.I."/>
            <person name="Powell A.J."/>
            <person name="Barry K."/>
            <person name="Miller A.N."/>
            <person name="Grigoriev I.V."/>
            <person name="Debuchy R."/>
            <person name="Gladieux P."/>
            <person name="Thoren M.H."/>
            <person name="Johannesson H."/>
        </authorList>
    </citation>
    <scope>NUCLEOTIDE SEQUENCE</scope>
    <source>
        <strain evidence="2">CBS 540.89</strain>
    </source>
</reference>
<dbReference type="AlphaFoldDB" id="A0AA40BE21"/>
<keyword evidence="1" id="KW-0732">Signal</keyword>
<evidence type="ECO:0000256" key="1">
    <source>
        <dbReference type="SAM" id="SignalP"/>
    </source>
</evidence>
<evidence type="ECO:0000313" key="2">
    <source>
        <dbReference type="EMBL" id="KAK0732540.1"/>
    </source>
</evidence>